<keyword evidence="3" id="KW-1185">Reference proteome</keyword>
<gene>
    <name evidence="2" type="ordered locus">Solca_1004</name>
</gene>
<organism evidence="2 3">
    <name type="scientific">Solitalea canadensis (strain ATCC 29591 / DSM 3403 / JCM 21819 / LMG 8368 / NBRC 15130 / NCIMB 12057 / USAM 9D)</name>
    <name type="common">Flexibacter canadensis</name>
    <dbReference type="NCBI Taxonomy" id="929556"/>
    <lineage>
        <taxon>Bacteria</taxon>
        <taxon>Pseudomonadati</taxon>
        <taxon>Bacteroidota</taxon>
        <taxon>Sphingobacteriia</taxon>
        <taxon>Sphingobacteriales</taxon>
        <taxon>Sphingobacteriaceae</taxon>
        <taxon>Solitalea</taxon>
    </lineage>
</organism>
<dbReference type="Proteomes" id="UP000007590">
    <property type="component" value="Chromosome"/>
</dbReference>
<evidence type="ECO:0000313" key="3">
    <source>
        <dbReference type="Proteomes" id="UP000007590"/>
    </source>
</evidence>
<feature type="transmembrane region" description="Helical" evidence="1">
    <location>
        <begin position="113"/>
        <end position="134"/>
    </location>
</feature>
<feature type="transmembrane region" description="Helical" evidence="1">
    <location>
        <begin position="69"/>
        <end position="92"/>
    </location>
</feature>
<keyword evidence="1" id="KW-1133">Transmembrane helix</keyword>
<protein>
    <recommendedName>
        <fullName evidence="4">DUF4271 domain-containing protein</fullName>
    </recommendedName>
</protein>
<evidence type="ECO:0008006" key="4">
    <source>
        <dbReference type="Google" id="ProtNLM"/>
    </source>
</evidence>
<evidence type="ECO:0000256" key="1">
    <source>
        <dbReference type="SAM" id="Phobius"/>
    </source>
</evidence>
<dbReference type="AlphaFoldDB" id="H8KQ03"/>
<keyword evidence="1" id="KW-0812">Transmembrane</keyword>
<keyword evidence="1" id="KW-0472">Membrane</keyword>
<name>H8KQ03_SOLCM</name>
<dbReference type="HOGENOM" id="CLU_1824043_0_0_10"/>
<evidence type="ECO:0000313" key="2">
    <source>
        <dbReference type="EMBL" id="AFD06112.1"/>
    </source>
</evidence>
<dbReference type="KEGG" id="scn:Solca_1004"/>
<dbReference type="EMBL" id="CP003349">
    <property type="protein sequence ID" value="AFD06112.1"/>
    <property type="molecule type" value="Genomic_DNA"/>
</dbReference>
<reference evidence="2" key="1">
    <citation type="submission" date="2012-02" db="EMBL/GenBank/DDBJ databases">
        <title>The complete genome of Solitalea canadensis DSM 3403.</title>
        <authorList>
            <consortium name="US DOE Joint Genome Institute (JGI-PGF)"/>
            <person name="Lucas S."/>
            <person name="Copeland A."/>
            <person name="Lapidus A."/>
            <person name="Glavina del Rio T."/>
            <person name="Dalin E."/>
            <person name="Tice H."/>
            <person name="Bruce D."/>
            <person name="Goodwin L."/>
            <person name="Pitluck S."/>
            <person name="Peters L."/>
            <person name="Ovchinnikova G."/>
            <person name="Lu M."/>
            <person name="Kyrpides N."/>
            <person name="Mavromatis K."/>
            <person name="Ivanova N."/>
            <person name="Brettin T."/>
            <person name="Detter J.C."/>
            <person name="Han C."/>
            <person name="Larimer F."/>
            <person name="Land M."/>
            <person name="Hauser L."/>
            <person name="Markowitz V."/>
            <person name="Cheng J.-F."/>
            <person name="Hugenholtz P."/>
            <person name="Woyke T."/>
            <person name="Wu D."/>
            <person name="Spring S."/>
            <person name="Schroeder M."/>
            <person name="Kopitz M."/>
            <person name="Brambilla E."/>
            <person name="Klenk H.-P."/>
            <person name="Eisen J.A."/>
        </authorList>
    </citation>
    <scope>NUCLEOTIDE SEQUENCE</scope>
    <source>
        <strain evidence="2">DSM 3403</strain>
    </source>
</reference>
<feature type="transmembrane region" description="Helical" evidence="1">
    <location>
        <begin position="26"/>
        <end position="49"/>
    </location>
</feature>
<accession>H8KQ03</accession>
<proteinExistence type="predicted"/>
<sequence length="141" mass="16638">MLGLYYRIWVDLIKGAKSRPENRNSWALQSFAFMSTAMAYNFSLIMTVIQKHIVGYYFYDVEFNFLPEYMANILTFVVSYALPCVLLNYFLIFYNYRYKELLKRYPSKEGKLFLTYFLISMLLPLVLLIGGIILNRLGLIS</sequence>